<dbReference type="CTD" id="20325724"/>
<proteinExistence type="predicted"/>
<dbReference type="RefSeq" id="XP_009176501.1">
    <property type="nucleotide sequence ID" value="XM_009178237.1"/>
</dbReference>
<evidence type="ECO:0000256" key="1">
    <source>
        <dbReference type="SAM" id="MobiDB-lite"/>
    </source>
</evidence>
<evidence type="ECO:0000313" key="2">
    <source>
        <dbReference type="EMBL" id="KER19744.1"/>
    </source>
</evidence>
<feature type="region of interest" description="Disordered" evidence="1">
    <location>
        <begin position="1"/>
        <end position="25"/>
    </location>
</feature>
<keyword evidence="3" id="KW-1185">Reference proteome</keyword>
<organism evidence="2 3">
    <name type="scientific">Opisthorchis viverrini</name>
    <name type="common">Southeast Asian liver fluke</name>
    <dbReference type="NCBI Taxonomy" id="6198"/>
    <lineage>
        <taxon>Eukaryota</taxon>
        <taxon>Metazoa</taxon>
        <taxon>Spiralia</taxon>
        <taxon>Lophotrochozoa</taxon>
        <taxon>Platyhelminthes</taxon>
        <taxon>Trematoda</taxon>
        <taxon>Digenea</taxon>
        <taxon>Opisthorchiida</taxon>
        <taxon>Opisthorchiata</taxon>
        <taxon>Opisthorchiidae</taxon>
        <taxon>Opisthorchis</taxon>
    </lineage>
</organism>
<dbReference type="Proteomes" id="UP000054324">
    <property type="component" value="Unassembled WGS sequence"/>
</dbReference>
<evidence type="ECO:0000313" key="3">
    <source>
        <dbReference type="Proteomes" id="UP000054324"/>
    </source>
</evidence>
<sequence length="139" mass="15357">MAHIHTPKRLASTVSKRDPSCTAGNDAGAVPRMCMHFSLNTTGVRGCRILRTDGENVTILSTLNDRVTQPNRNGRSNMLHTGSREIVVRELSAGWFYAPLNENERNGYRVFLASAAENTHESQKSYGTHYKALGHSVTD</sequence>
<dbReference type="EMBL" id="KL597144">
    <property type="protein sequence ID" value="KER19744.1"/>
    <property type="molecule type" value="Genomic_DNA"/>
</dbReference>
<dbReference type="KEGG" id="ovi:T265_11556"/>
<reference evidence="2 3" key="1">
    <citation type="submission" date="2013-11" db="EMBL/GenBank/DDBJ databases">
        <title>Opisthorchis viverrini - life in the bile duct.</title>
        <authorList>
            <person name="Young N.D."/>
            <person name="Nagarajan N."/>
            <person name="Lin S.J."/>
            <person name="Korhonen P.K."/>
            <person name="Jex A.R."/>
            <person name="Hall R.S."/>
            <person name="Safavi-Hemami H."/>
            <person name="Kaewkong W."/>
            <person name="Bertrand D."/>
            <person name="Gao S."/>
            <person name="Seet Q."/>
            <person name="Wongkham S."/>
            <person name="Teh B.T."/>
            <person name="Wongkham C."/>
            <person name="Intapan P.M."/>
            <person name="Maleewong W."/>
            <person name="Yang X."/>
            <person name="Hu M."/>
            <person name="Wang Z."/>
            <person name="Hofmann A."/>
            <person name="Sternberg P.W."/>
            <person name="Tan P."/>
            <person name="Wang J."/>
            <person name="Gasser R.B."/>
        </authorList>
    </citation>
    <scope>NUCLEOTIDE SEQUENCE [LARGE SCALE GENOMIC DNA]</scope>
</reference>
<dbReference type="GeneID" id="20325724"/>
<gene>
    <name evidence="2" type="ORF">T265_11556</name>
</gene>
<accession>A0A074ZX47</accession>
<protein>
    <submittedName>
        <fullName evidence="2">Uncharacterized protein</fullName>
    </submittedName>
</protein>
<name>A0A074ZX47_OPIVI</name>
<dbReference type="AlphaFoldDB" id="A0A074ZX47"/>